<dbReference type="AlphaFoldDB" id="A0A1H6UAN4"/>
<dbReference type="Gene3D" id="3.90.1210.10">
    <property type="entry name" value="Antifreeze-like/N-acetylneuraminic acid synthase C-terminal domain"/>
    <property type="match status" value="1"/>
</dbReference>
<name>A0A1H6UAN4_9GAMM</name>
<sequence>MKINGRLISKHAPPYIIAEMSGNHNGDINRAFELIEQAKKAGADAIKLQTYRADTITINHNAPEFKVEGGLWHGRYLYELYEEAHTPWEWHARLFEKAKSVDITIFSAPFDYSAVDMLEELNTPAYKIASPEIVDIPLIEYVASKGKPVIISTGMASFEEIDLAVKSAQKAGAKDIALLHCTSAYPTPPEEANLSSIPDLIKQTGVLVGLSDHTLNNITATAATALGACIIEKHFTLSRAEGGVDSAFSLEPDELKQLVEHTKIAWSAVGSPCYRPTKSEAGVLKHRRSLYVVKSIKKGEKFTSDNIRSIRPANGLPPKYLNEIIGKASAYDIDFGTPLTFDHIKK</sequence>
<dbReference type="CDD" id="cd11615">
    <property type="entry name" value="SAF_NeuB_like"/>
    <property type="match status" value="1"/>
</dbReference>
<dbReference type="PROSITE" id="PS50844">
    <property type="entry name" value="AFP_LIKE"/>
    <property type="match status" value="1"/>
</dbReference>
<dbReference type="SUPFAM" id="SSF51569">
    <property type="entry name" value="Aldolase"/>
    <property type="match status" value="1"/>
</dbReference>
<dbReference type="InterPro" id="IPR013974">
    <property type="entry name" value="SAF"/>
</dbReference>
<accession>A0A1H6UAN4</accession>
<proteinExistence type="predicted"/>
<dbReference type="RefSeq" id="WP_093311851.1">
    <property type="nucleotide sequence ID" value="NZ_FNYH01000014.1"/>
</dbReference>
<feature type="domain" description="AFP-like" evidence="1">
    <location>
        <begin position="289"/>
        <end position="346"/>
    </location>
</feature>
<dbReference type="Gene3D" id="3.20.20.70">
    <property type="entry name" value="Aldolase class I"/>
    <property type="match status" value="1"/>
</dbReference>
<evidence type="ECO:0000313" key="3">
    <source>
        <dbReference type="Proteomes" id="UP000242999"/>
    </source>
</evidence>
<dbReference type="InterPro" id="IPR036732">
    <property type="entry name" value="AFP_Neu5c_C_sf"/>
</dbReference>
<dbReference type="InterPro" id="IPR020030">
    <property type="entry name" value="Pseudaminic_synth_PseI"/>
</dbReference>
<dbReference type="InterPro" id="IPR013785">
    <property type="entry name" value="Aldolase_TIM"/>
</dbReference>
<dbReference type="NCBIfam" id="TIGR03586">
    <property type="entry name" value="PseI"/>
    <property type="match status" value="1"/>
</dbReference>
<dbReference type="PANTHER" id="PTHR42966">
    <property type="entry name" value="N-ACETYLNEURAMINATE SYNTHASE"/>
    <property type="match status" value="1"/>
</dbReference>
<dbReference type="STRING" id="64971.SAMN05421831_11413"/>
<dbReference type="Proteomes" id="UP000242999">
    <property type="component" value="Unassembled WGS sequence"/>
</dbReference>
<reference evidence="3" key="1">
    <citation type="submission" date="2016-10" db="EMBL/GenBank/DDBJ databases">
        <authorList>
            <person name="Varghese N."/>
            <person name="Submissions S."/>
        </authorList>
    </citation>
    <scope>NUCLEOTIDE SEQUENCE [LARGE SCALE GENOMIC DNA]</scope>
    <source>
        <strain evidence="3">DSM 7165</strain>
    </source>
</reference>
<dbReference type="InterPro" id="IPR006190">
    <property type="entry name" value="SAF_AFP_Neu5Ac"/>
</dbReference>
<keyword evidence="3" id="KW-1185">Reference proteome</keyword>
<dbReference type="GO" id="GO:0016051">
    <property type="term" value="P:carbohydrate biosynthetic process"/>
    <property type="evidence" value="ECO:0007669"/>
    <property type="project" value="InterPro"/>
</dbReference>
<dbReference type="Pfam" id="PF03102">
    <property type="entry name" value="NeuB"/>
    <property type="match status" value="1"/>
</dbReference>
<dbReference type="InterPro" id="IPR051690">
    <property type="entry name" value="PseI-like"/>
</dbReference>
<dbReference type="OrthoDB" id="9781701at2"/>
<organism evidence="2 3">
    <name type="scientific">Allopseudospirillum japonicum</name>
    <dbReference type="NCBI Taxonomy" id="64971"/>
    <lineage>
        <taxon>Bacteria</taxon>
        <taxon>Pseudomonadati</taxon>
        <taxon>Pseudomonadota</taxon>
        <taxon>Gammaproteobacteria</taxon>
        <taxon>Oceanospirillales</taxon>
        <taxon>Oceanospirillaceae</taxon>
        <taxon>Allopseudospirillum</taxon>
    </lineage>
</organism>
<protein>
    <submittedName>
        <fullName evidence="2">N-acetylneuraminate synthase</fullName>
    </submittedName>
</protein>
<evidence type="ECO:0000259" key="1">
    <source>
        <dbReference type="PROSITE" id="PS50844"/>
    </source>
</evidence>
<gene>
    <name evidence="2" type="ORF">SAMN05421831_11413</name>
</gene>
<dbReference type="InterPro" id="IPR057736">
    <property type="entry name" value="SAF_PseI/NeuA/NeuB"/>
</dbReference>
<dbReference type="EMBL" id="FNYH01000014">
    <property type="protein sequence ID" value="SEI86677.1"/>
    <property type="molecule type" value="Genomic_DNA"/>
</dbReference>
<dbReference type="SUPFAM" id="SSF51269">
    <property type="entry name" value="AFP III-like domain"/>
    <property type="match status" value="1"/>
</dbReference>
<dbReference type="Pfam" id="PF08666">
    <property type="entry name" value="SAF"/>
    <property type="match status" value="1"/>
</dbReference>
<evidence type="ECO:0000313" key="2">
    <source>
        <dbReference type="EMBL" id="SEI86677.1"/>
    </source>
</evidence>
<dbReference type="SMART" id="SM00858">
    <property type="entry name" value="SAF"/>
    <property type="match status" value="1"/>
</dbReference>
<dbReference type="InterPro" id="IPR013132">
    <property type="entry name" value="PseI/NeuA/B-like_N"/>
</dbReference>
<dbReference type="PANTHER" id="PTHR42966:SF2">
    <property type="entry name" value="PSEUDAMINIC ACID SYNTHASE"/>
    <property type="match status" value="1"/>
</dbReference>
<dbReference type="GO" id="GO:0047444">
    <property type="term" value="F:N-acylneuraminate-9-phosphate synthase activity"/>
    <property type="evidence" value="ECO:0007669"/>
    <property type="project" value="TreeGrafter"/>
</dbReference>